<protein>
    <submittedName>
        <fullName evidence="2">Uncharacterized protein</fullName>
    </submittedName>
</protein>
<reference evidence="2" key="1">
    <citation type="submission" date="2023-08" db="EMBL/GenBank/DDBJ databases">
        <title>Black Yeasts Isolated from many extreme environments.</title>
        <authorList>
            <person name="Coleine C."/>
            <person name="Stajich J.E."/>
            <person name="Selbmann L."/>
        </authorList>
    </citation>
    <scope>NUCLEOTIDE SEQUENCE</scope>
    <source>
        <strain evidence="2">CCFEE 5401</strain>
    </source>
</reference>
<keyword evidence="1" id="KW-1133">Transmembrane helix</keyword>
<name>A0AAN7THT5_9PEZI</name>
<organism evidence="2 3">
    <name type="scientific">Meristemomyces frigidus</name>
    <dbReference type="NCBI Taxonomy" id="1508187"/>
    <lineage>
        <taxon>Eukaryota</taxon>
        <taxon>Fungi</taxon>
        <taxon>Dikarya</taxon>
        <taxon>Ascomycota</taxon>
        <taxon>Pezizomycotina</taxon>
        <taxon>Dothideomycetes</taxon>
        <taxon>Dothideomycetidae</taxon>
        <taxon>Mycosphaerellales</taxon>
        <taxon>Teratosphaeriaceae</taxon>
        <taxon>Meristemomyces</taxon>
    </lineage>
</organism>
<feature type="transmembrane region" description="Helical" evidence="1">
    <location>
        <begin position="305"/>
        <end position="326"/>
    </location>
</feature>
<gene>
    <name evidence="2" type="ORF">LTR62_004261</name>
</gene>
<keyword evidence="1" id="KW-0472">Membrane</keyword>
<dbReference type="EMBL" id="JAVRRL010000030">
    <property type="protein sequence ID" value="KAK5112504.1"/>
    <property type="molecule type" value="Genomic_DNA"/>
</dbReference>
<dbReference type="AlphaFoldDB" id="A0AAN7THT5"/>
<evidence type="ECO:0000313" key="3">
    <source>
        <dbReference type="Proteomes" id="UP001310890"/>
    </source>
</evidence>
<evidence type="ECO:0000313" key="2">
    <source>
        <dbReference type="EMBL" id="KAK5112504.1"/>
    </source>
</evidence>
<proteinExistence type="predicted"/>
<feature type="transmembrane region" description="Helical" evidence="1">
    <location>
        <begin position="242"/>
        <end position="264"/>
    </location>
</feature>
<dbReference type="PANTHER" id="PTHR35395:SF1">
    <property type="entry name" value="DUF6536 DOMAIN-CONTAINING PROTEIN"/>
    <property type="match status" value="1"/>
</dbReference>
<sequence>MEVQNVQRFFVQNLHNRSVIANISNSDCIAAYGTPWVAQYNHVLLITNQRGNAPSYTVFWDTTVTYDIGNGGGIPPYGWICEDQPNYRAHFECDVAATRKNALDWTVNESPIEYCLASITPPHCKLQFSLQILITVIVMNAAKSICMFLTLHRQRESTPVTIGDAMSSFLDRPDELTKGRCLMAKVDVFKGPLRWRLPVTRHNSKSLPGWSNSGAAGQPHTKPAAITYYAPLARRWFAGASVMRWVVTMGLCLLALITGGSLLGAGSSAITSYLSGGTVFSLGFGAIDSRALLSVGLPQGGTGGLVTAVLLANLPQAIVSFLYLTYNGLLTSMLLCHEYSKYALEGRRKPLRVTTPHGQQRSTYYLNLPYTYSLPLLIASGTLHWLISESIFLARLSVYSNTNDANIAATSADAEEYSEVGYSCLPILLAILLGTAMLLFALGLGLRKFASAIPVAGSCSVALAAAAHRPVGDTDAAYLPVWGEVDGEGNEEVGHCCFTSEEVHELVPGRAYAGAREDLGEGARVRCRDGLSSAIVID</sequence>
<dbReference type="Proteomes" id="UP001310890">
    <property type="component" value="Unassembled WGS sequence"/>
</dbReference>
<dbReference type="PANTHER" id="PTHR35395">
    <property type="entry name" value="DUF6536 DOMAIN-CONTAINING PROTEIN"/>
    <property type="match status" value="1"/>
</dbReference>
<feature type="transmembrane region" description="Helical" evidence="1">
    <location>
        <begin position="270"/>
        <end position="293"/>
    </location>
</feature>
<evidence type="ECO:0000256" key="1">
    <source>
        <dbReference type="SAM" id="Phobius"/>
    </source>
</evidence>
<feature type="transmembrane region" description="Helical" evidence="1">
    <location>
        <begin position="420"/>
        <end position="444"/>
    </location>
</feature>
<keyword evidence="1" id="KW-0812">Transmembrane</keyword>
<comment type="caution">
    <text evidence="2">The sequence shown here is derived from an EMBL/GenBank/DDBJ whole genome shotgun (WGS) entry which is preliminary data.</text>
</comment>
<accession>A0AAN7THT5</accession>